<proteinExistence type="predicted"/>
<protein>
    <submittedName>
        <fullName evidence="1">Uncharacterized protein</fullName>
    </submittedName>
</protein>
<reference evidence="1 2" key="1">
    <citation type="submission" date="2019-05" db="EMBL/GenBank/DDBJ databases">
        <title>Emergence of the Ug99 lineage of the wheat stem rust pathogen through somatic hybridization.</title>
        <authorList>
            <person name="Li F."/>
            <person name="Upadhyaya N.M."/>
            <person name="Sperschneider J."/>
            <person name="Matny O."/>
            <person name="Nguyen-Phuc H."/>
            <person name="Mago R."/>
            <person name="Raley C."/>
            <person name="Miller M.E."/>
            <person name="Silverstein K.A.T."/>
            <person name="Henningsen E."/>
            <person name="Hirsch C.D."/>
            <person name="Visser B."/>
            <person name="Pretorius Z.A."/>
            <person name="Steffenson B.J."/>
            <person name="Schwessinger B."/>
            <person name="Dodds P.N."/>
            <person name="Figueroa M."/>
        </authorList>
    </citation>
    <scope>NUCLEOTIDE SEQUENCE [LARGE SCALE GENOMIC DNA]</scope>
    <source>
        <strain evidence="1 2">Ug99</strain>
    </source>
</reference>
<gene>
    <name evidence="1" type="ORF">PGTUg99_002935</name>
</gene>
<evidence type="ECO:0000313" key="2">
    <source>
        <dbReference type="Proteomes" id="UP000325313"/>
    </source>
</evidence>
<comment type="caution">
    <text evidence="1">The sequence shown here is derived from an EMBL/GenBank/DDBJ whole genome shotgun (WGS) entry which is preliminary data.</text>
</comment>
<name>A0A5B0S2Y3_PUCGR</name>
<evidence type="ECO:0000313" key="1">
    <source>
        <dbReference type="EMBL" id="KAA1132257.1"/>
    </source>
</evidence>
<dbReference type="Proteomes" id="UP000325313">
    <property type="component" value="Unassembled WGS sequence"/>
</dbReference>
<organism evidence="1 2">
    <name type="scientific">Puccinia graminis f. sp. tritici</name>
    <dbReference type="NCBI Taxonomy" id="56615"/>
    <lineage>
        <taxon>Eukaryota</taxon>
        <taxon>Fungi</taxon>
        <taxon>Dikarya</taxon>
        <taxon>Basidiomycota</taxon>
        <taxon>Pucciniomycotina</taxon>
        <taxon>Pucciniomycetes</taxon>
        <taxon>Pucciniales</taxon>
        <taxon>Pucciniaceae</taxon>
        <taxon>Puccinia</taxon>
    </lineage>
</organism>
<dbReference type="AlphaFoldDB" id="A0A5B0S2Y3"/>
<accession>A0A5B0S2Y3</accession>
<dbReference type="EMBL" id="VDEP01000086">
    <property type="protein sequence ID" value="KAA1132257.1"/>
    <property type="molecule type" value="Genomic_DNA"/>
</dbReference>
<sequence>MMISLKSSLCYLTLYIGAGHLALISHQGGSSYIAGDSKSAELTPGIIGYQDSISKASAKIPIELRAEEKLQQDELERFHQEREANKRLLALLDNENKEISDKISSIRYRGDLILICNHLEELHQLLKLKLYKKVRQLYGKASLQTATTSFYRRPTLLQQVPKIQNLLSWGIRRLNSLKMKAVRLSSRKRLSTPVSLESREKGKLERSRDIPTNLITHRRKIKGPHLQMGTGERAELNQNKWDDVIDICIIRKFHQLQTMLNGFISNHNEQSYVFHWDMKLQAI</sequence>